<dbReference type="CDD" id="cd01298">
    <property type="entry name" value="ATZ_TRZ_like"/>
    <property type="match status" value="1"/>
</dbReference>
<dbReference type="KEGG" id="gtl:EP073_07705"/>
<proteinExistence type="predicted"/>
<dbReference type="Gene3D" id="3.20.20.140">
    <property type="entry name" value="Metal-dependent hydrolases"/>
    <property type="match status" value="1"/>
</dbReference>
<evidence type="ECO:0000256" key="1">
    <source>
        <dbReference type="ARBA" id="ARBA00022723"/>
    </source>
</evidence>
<dbReference type="OrthoDB" id="3189065at2"/>
<dbReference type="GO" id="GO:0046872">
    <property type="term" value="F:metal ion binding"/>
    <property type="evidence" value="ECO:0007669"/>
    <property type="project" value="UniProtKB-KW"/>
</dbReference>
<name>A0A3R5XXN3_9BACT</name>
<sequence>MTKKAIYADWIYYDGKIEQNKYLVINDNIIEGLAPAPENGCEVVRRENSAIFPGLINTHAHLPMSMFRGLADDLALMDWLRNHIWPVESKWLSETFVHDATLLSAVEMIRCGTVCANDMYFFSDHVASALIRCGLRGVVGVGVLDFPTKTGKGADDYISKGAALYQKYKDHETIDISICPHAPYTVNPDNFRKCVEFCGRHDILLHTHLLEAPTERADITERYGKSPVELMNEVGAFDIKSIFAHTIHPTDEEIELMGSKGVCVSHCLESNMKLASGFSPVKKMLDAGMNVTIGTDGQASNNDIDMIGEMSSVAKFHKAFNMDATVLDAATVLDMATKNAAKALGLGKCGELKAGYKADFFVLSFDAVNLTPVYNPVSHLIYSASQRDVTDVYVNGKCLMKKGIITVIDEDEIKEKARSWAAKIKE</sequence>
<dbReference type="GO" id="GO:0016814">
    <property type="term" value="F:hydrolase activity, acting on carbon-nitrogen (but not peptide) bonds, in cyclic amidines"/>
    <property type="evidence" value="ECO:0007669"/>
    <property type="project" value="UniProtKB-ARBA"/>
</dbReference>
<dbReference type="EMBL" id="CP035108">
    <property type="protein sequence ID" value="QAR33288.1"/>
    <property type="molecule type" value="Genomic_DNA"/>
</dbReference>
<evidence type="ECO:0000256" key="2">
    <source>
        <dbReference type="ARBA" id="ARBA00022801"/>
    </source>
</evidence>
<evidence type="ECO:0000256" key="3">
    <source>
        <dbReference type="ARBA" id="ARBA00022833"/>
    </source>
</evidence>
<keyword evidence="6" id="KW-1185">Reference proteome</keyword>
<dbReference type="AlphaFoldDB" id="A0A3R5XXN3"/>
<dbReference type="PANTHER" id="PTHR43794">
    <property type="entry name" value="AMINOHYDROLASE SSNA-RELATED"/>
    <property type="match status" value="1"/>
</dbReference>
<dbReference type="InterPro" id="IPR032466">
    <property type="entry name" value="Metal_Hydrolase"/>
</dbReference>
<dbReference type="SUPFAM" id="SSF51338">
    <property type="entry name" value="Composite domain of metallo-dependent hydrolases"/>
    <property type="match status" value="1"/>
</dbReference>
<evidence type="ECO:0000259" key="4">
    <source>
        <dbReference type="Pfam" id="PF01979"/>
    </source>
</evidence>
<dbReference type="GO" id="GO:0019239">
    <property type="term" value="F:deaminase activity"/>
    <property type="evidence" value="ECO:0007669"/>
    <property type="project" value="UniProtKB-ARBA"/>
</dbReference>
<dbReference type="InterPro" id="IPR011059">
    <property type="entry name" value="Metal-dep_hydrolase_composite"/>
</dbReference>
<dbReference type="RefSeq" id="WP_128466574.1">
    <property type="nucleotide sequence ID" value="NZ_CP035108.1"/>
</dbReference>
<keyword evidence="1" id="KW-0479">Metal-binding</keyword>
<keyword evidence="2 5" id="KW-0378">Hydrolase</keyword>
<gene>
    <name evidence="5" type="ORF">EP073_07705</name>
</gene>
<feature type="domain" description="Amidohydrolase-related" evidence="4">
    <location>
        <begin position="51"/>
        <end position="397"/>
    </location>
</feature>
<dbReference type="Proteomes" id="UP000287502">
    <property type="component" value="Chromosome"/>
</dbReference>
<dbReference type="PANTHER" id="PTHR43794:SF11">
    <property type="entry name" value="AMIDOHYDROLASE-RELATED DOMAIN-CONTAINING PROTEIN"/>
    <property type="match status" value="1"/>
</dbReference>
<dbReference type="SUPFAM" id="SSF51556">
    <property type="entry name" value="Metallo-dependent hydrolases"/>
    <property type="match status" value="1"/>
</dbReference>
<dbReference type="FunFam" id="3.20.20.140:FF:000014">
    <property type="entry name" value="5-methylthioadenosine/S-adenosylhomocysteine deaminase"/>
    <property type="match status" value="1"/>
</dbReference>
<dbReference type="Pfam" id="PF01979">
    <property type="entry name" value="Amidohydro_1"/>
    <property type="match status" value="1"/>
</dbReference>
<accession>A0A3R5XXN3</accession>
<dbReference type="InterPro" id="IPR050287">
    <property type="entry name" value="MTA/SAH_deaminase"/>
</dbReference>
<organism evidence="5 6">
    <name type="scientific">Geovibrio thiophilus</name>
    <dbReference type="NCBI Taxonomy" id="139438"/>
    <lineage>
        <taxon>Bacteria</taxon>
        <taxon>Pseudomonadati</taxon>
        <taxon>Deferribacterota</taxon>
        <taxon>Deferribacteres</taxon>
        <taxon>Deferribacterales</taxon>
        <taxon>Geovibrionaceae</taxon>
        <taxon>Geovibrio</taxon>
    </lineage>
</organism>
<reference evidence="5 6" key="1">
    <citation type="submission" date="2019-01" db="EMBL/GenBank/DDBJ databases">
        <title>Geovibrio thiophilus DSM 11263, complete genome.</title>
        <authorList>
            <person name="Spring S."/>
            <person name="Bunk B."/>
            <person name="Sproer C."/>
        </authorList>
    </citation>
    <scope>NUCLEOTIDE SEQUENCE [LARGE SCALE GENOMIC DNA]</scope>
    <source>
        <strain evidence="5 6">DSM 11263</strain>
    </source>
</reference>
<dbReference type="Gene3D" id="2.30.40.10">
    <property type="entry name" value="Urease, subunit C, domain 1"/>
    <property type="match status" value="1"/>
</dbReference>
<protein>
    <submittedName>
        <fullName evidence="5">N-ethylammeline chlorohydrolase</fullName>
    </submittedName>
</protein>
<evidence type="ECO:0000313" key="5">
    <source>
        <dbReference type="EMBL" id="QAR33288.1"/>
    </source>
</evidence>
<dbReference type="InterPro" id="IPR006680">
    <property type="entry name" value="Amidohydro-rel"/>
</dbReference>
<keyword evidence="3" id="KW-0862">Zinc</keyword>
<evidence type="ECO:0000313" key="6">
    <source>
        <dbReference type="Proteomes" id="UP000287502"/>
    </source>
</evidence>